<organism evidence="1 2">
    <name type="scientific">Pseudonocardia asaccharolytica DSM 44247 = NBRC 16224</name>
    <dbReference type="NCBI Taxonomy" id="1123024"/>
    <lineage>
        <taxon>Bacteria</taxon>
        <taxon>Bacillati</taxon>
        <taxon>Actinomycetota</taxon>
        <taxon>Actinomycetes</taxon>
        <taxon>Pseudonocardiales</taxon>
        <taxon>Pseudonocardiaceae</taxon>
        <taxon>Pseudonocardia</taxon>
    </lineage>
</organism>
<evidence type="ECO:0000313" key="1">
    <source>
        <dbReference type="EMBL" id="GEL18499.1"/>
    </source>
</evidence>
<proteinExistence type="predicted"/>
<evidence type="ECO:0008006" key="3">
    <source>
        <dbReference type="Google" id="ProtNLM"/>
    </source>
</evidence>
<accession>A0A511D118</accession>
<gene>
    <name evidence="1" type="ORF">PA7_23360</name>
</gene>
<evidence type="ECO:0000313" key="2">
    <source>
        <dbReference type="Proteomes" id="UP000321328"/>
    </source>
</evidence>
<dbReference type="OrthoDB" id="3578493at2"/>
<keyword evidence="2" id="KW-1185">Reference proteome</keyword>
<comment type="caution">
    <text evidence="1">The sequence shown here is derived from an EMBL/GenBank/DDBJ whole genome shotgun (WGS) entry which is preliminary data.</text>
</comment>
<dbReference type="Proteomes" id="UP000321328">
    <property type="component" value="Unassembled WGS sequence"/>
</dbReference>
<protein>
    <recommendedName>
        <fullName evidence="3">Thioredoxin domain-containing protein</fullName>
    </recommendedName>
</protein>
<dbReference type="RefSeq" id="WP_028928504.1">
    <property type="nucleotide sequence ID" value="NZ_AUII01000001.1"/>
</dbReference>
<reference evidence="1 2" key="1">
    <citation type="submission" date="2019-07" db="EMBL/GenBank/DDBJ databases">
        <title>Whole genome shotgun sequence of Pseudonocardia asaccharolytica NBRC 16224.</title>
        <authorList>
            <person name="Hosoyama A."/>
            <person name="Uohara A."/>
            <person name="Ohji S."/>
            <person name="Ichikawa N."/>
        </authorList>
    </citation>
    <scope>NUCLEOTIDE SEQUENCE [LARGE SCALE GENOMIC DNA]</scope>
    <source>
        <strain evidence="1 2">NBRC 16224</strain>
    </source>
</reference>
<sequence length="172" mass="18006">MSVPLAIALLALLIALFALVALVAVYARVRALEAGRRAELSGYAPLVGRPGPAAVRPGPGERLAVVAVLDGDCALCHGVWDAVRAAAAERRDARFVGLVDRVGDLPDAGAGGRAELLADLTARADLYEGYSPTVLVVDAAGTIVHRSFVYPDTNVRSLLLDLTRAQEVTTRP</sequence>
<dbReference type="AlphaFoldDB" id="A0A511D118"/>
<name>A0A511D118_9PSEU</name>
<dbReference type="STRING" id="1123024.GCA_000423625_00210"/>
<dbReference type="EMBL" id="BJVI01000021">
    <property type="protein sequence ID" value="GEL18499.1"/>
    <property type="molecule type" value="Genomic_DNA"/>
</dbReference>